<accession>A0AAN7QV36</accession>
<evidence type="ECO:0000256" key="3">
    <source>
        <dbReference type="ARBA" id="ARBA00022837"/>
    </source>
</evidence>
<keyword evidence="2" id="KW-0677">Repeat</keyword>
<feature type="domain" description="EF-hand" evidence="4">
    <location>
        <begin position="131"/>
        <end position="166"/>
    </location>
</feature>
<evidence type="ECO:0000313" key="5">
    <source>
        <dbReference type="EMBL" id="KAK4777080.1"/>
    </source>
</evidence>
<dbReference type="CDD" id="cd00051">
    <property type="entry name" value="EFh"/>
    <property type="match status" value="1"/>
</dbReference>
<dbReference type="InterPro" id="IPR011992">
    <property type="entry name" value="EF-hand-dom_pair"/>
</dbReference>
<feature type="domain" description="EF-hand" evidence="4">
    <location>
        <begin position="4"/>
        <end position="39"/>
    </location>
</feature>
<dbReference type="GO" id="GO:0005509">
    <property type="term" value="F:calcium ion binding"/>
    <property type="evidence" value="ECO:0007669"/>
    <property type="project" value="InterPro"/>
</dbReference>
<organism evidence="5 6">
    <name type="scientific">Trapa natans</name>
    <name type="common">Water chestnut</name>
    <dbReference type="NCBI Taxonomy" id="22666"/>
    <lineage>
        <taxon>Eukaryota</taxon>
        <taxon>Viridiplantae</taxon>
        <taxon>Streptophyta</taxon>
        <taxon>Embryophyta</taxon>
        <taxon>Tracheophyta</taxon>
        <taxon>Spermatophyta</taxon>
        <taxon>Magnoliopsida</taxon>
        <taxon>eudicotyledons</taxon>
        <taxon>Gunneridae</taxon>
        <taxon>Pentapetalae</taxon>
        <taxon>rosids</taxon>
        <taxon>malvids</taxon>
        <taxon>Myrtales</taxon>
        <taxon>Lythraceae</taxon>
        <taxon>Trapa</taxon>
    </lineage>
</organism>
<feature type="domain" description="EF-hand" evidence="4">
    <location>
        <begin position="93"/>
        <end position="128"/>
    </location>
</feature>
<protein>
    <recommendedName>
        <fullName evidence="4">EF-hand domain-containing protein</fullName>
    </recommendedName>
</protein>
<keyword evidence="1" id="KW-0479">Metal-binding</keyword>
<dbReference type="InterPro" id="IPR002048">
    <property type="entry name" value="EF_hand_dom"/>
</dbReference>
<name>A0AAN7QV36_TRANT</name>
<keyword evidence="3" id="KW-0106">Calcium</keyword>
<dbReference type="InterPro" id="IPR018247">
    <property type="entry name" value="EF_Hand_1_Ca_BS"/>
</dbReference>
<evidence type="ECO:0000256" key="2">
    <source>
        <dbReference type="ARBA" id="ARBA00022737"/>
    </source>
</evidence>
<sequence length="170" mass="19305">MSFICLKDLRRIFDNLDKNRDGLLSLEELNWLLSMVGHRYSLEELESSIGKRALDFYEFLILHNSITGTSSSTDVGIGEEVSPTENVAIVEADQDTDLLEAFCVFDLNRDGFISRDELQSVLSRLGMWDERSGKDSAGMISAYDSNRDGQLDFEEFKNMMLFTTSRFVSS</sequence>
<dbReference type="Gene3D" id="1.10.238.10">
    <property type="entry name" value="EF-hand"/>
    <property type="match status" value="2"/>
</dbReference>
<evidence type="ECO:0000313" key="6">
    <source>
        <dbReference type="Proteomes" id="UP001346149"/>
    </source>
</evidence>
<evidence type="ECO:0000256" key="1">
    <source>
        <dbReference type="ARBA" id="ARBA00022723"/>
    </source>
</evidence>
<dbReference type="Proteomes" id="UP001346149">
    <property type="component" value="Unassembled WGS sequence"/>
</dbReference>
<dbReference type="SMART" id="SM00054">
    <property type="entry name" value="EFh"/>
    <property type="match status" value="3"/>
</dbReference>
<keyword evidence="6" id="KW-1185">Reference proteome</keyword>
<dbReference type="SUPFAM" id="SSF47473">
    <property type="entry name" value="EF-hand"/>
    <property type="match status" value="1"/>
</dbReference>
<dbReference type="PANTHER" id="PTHR10891">
    <property type="entry name" value="EF-HAND CALCIUM-BINDING DOMAIN CONTAINING PROTEIN"/>
    <property type="match status" value="1"/>
</dbReference>
<comment type="caution">
    <text evidence="5">The sequence shown here is derived from an EMBL/GenBank/DDBJ whole genome shotgun (WGS) entry which is preliminary data.</text>
</comment>
<dbReference type="PROSITE" id="PS50222">
    <property type="entry name" value="EF_HAND_2"/>
    <property type="match status" value="3"/>
</dbReference>
<proteinExistence type="predicted"/>
<gene>
    <name evidence="5" type="ORF">SAY86_005768</name>
</gene>
<dbReference type="EMBL" id="JAXQNO010000018">
    <property type="protein sequence ID" value="KAK4777080.1"/>
    <property type="molecule type" value="Genomic_DNA"/>
</dbReference>
<evidence type="ECO:0000259" key="4">
    <source>
        <dbReference type="PROSITE" id="PS50222"/>
    </source>
</evidence>
<reference evidence="5 6" key="1">
    <citation type="journal article" date="2023" name="Hortic Res">
        <title>Pangenome of water caltrop reveals structural variations and asymmetric subgenome divergence after allopolyploidization.</title>
        <authorList>
            <person name="Zhang X."/>
            <person name="Chen Y."/>
            <person name="Wang L."/>
            <person name="Yuan Y."/>
            <person name="Fang M."/>
            <person name="Shi L."/>
            <person name="Lu R."/>
            <person name="Comes H.P."/>
            <person name="Ma Y."/>
            <person name="Chen Y."/>
            <person name="Huang G."/>
            <person name="Zhou Y."/>
            <person name="Zheng Z."/>
            <person name="Qiu Y."/>
        </authorList>
    </citation>
    <scope>NUCLEOTIDE SEQUENCE [LARGE SCALE GENOMIC DNA]</scope>
    <source>
        <strain evidence="5">F231</strain>
    </source>
</reference>
<dbReference type="AlphaFoldDB" id="A0AAN7QV36"/>
<dbReference type="InterPro" id="IPR039647">
    <property type="entry name" value="EF_hand_pair_protein_CML-like"/>
</dbReference>
<dbReference type="Pfam" id="PF13499">
    <property type="entry name" value="EF-hand_7"/>
    <property type="match status" value="1"/>
</dbReference>
<dbReference type="PROSITE" id="PS00018">
    <property type="entry name" value="EF_HAND_1"/>
    <property type="match status" value="3"/>
</dbReference>
<dbReference type="Pfam" id="PF13405">
    <property type="entry name" value="EF-hand_6"/>
    <property type="match status" value="1"/>
</dbReference>